<dbReference type="SUPFAM" id="SSF53383">
    <property type="entry name" value="PLP-dependent transferases"/>
    <property type="match status" value="1"/>
</dbReference>
<dbReference type="EMBL" id="UINC01009536">
    <property type="protein sequence ID" value="SVA42748.1"/>
    <property type="molecule type" value="Genomic_DNA"/>
</dbReference>
<evidence type="ECO:0000256" key="5">
    <source>
        <dbReference type="ARBA" id="ARBA00022679"/>
    </source>
</evidence>
<accession>A0A381VSN0</accession>
<dbReference type="NCBIfam" id="TIGR03251">
    <property type="entry name" value="LAT_fam"/>
    <property type="match status" value="1"/>
</dbReference>
<dbReference type="GO" id="GO:0009450">
    <property type="term" value="P:gamma-aminobutyric acid catabolic process"/>
    <property type="evidence" value="ECO:0007669"/>
    <property type="project" value="TreeGrafter"/>
</dbReference>
<dbReference type="AlphaFoldDB" id="A0A381VSN0"/>
<dbReference type="PANTHER" id="PTHR43206">
    <property type="entry name" value="AMINOTRANSFERASE"/>
    <property type="match status" value="1"/>
</dbReference>
<organism evidence="9">
    <name type="scientific">marine metagenome</name>
    <dbReference type="NCBI Taxonomy" id="408172"/>
    <lineage>
        <taxon>unclassified sequences</taxon>
        <taxon>metagenomes</taxon>
        <taxon>ecological metagenomes</taxon>
    </lineage>
</organism>
<comment type="cofactor">
    <cofactor evidence="1">
        <name>pyridoxal 5'-phosphate</name>
        <dbReference type="ChEBI" id="CHEBI:597326"/>
    </cofactor>
</comment>
<dbReference type="PANTHER" id="PTHR43206:SF2">
    <property type="entry name" value="4-AMINOBUTYRATE AMINOTRANSFERASE GABT"/>
    <property type="match status" value="1"/>
</dbReference>
<evidence type="ECO:0000256" key="8">
    <source>
        <dbReference type="ARBA" id="ARBA00050040"/>
    </source>
</evidence>
<dbReference type="InterPro" id="IPR015421">
    <property type="entry name" value="PyrdxlP-dep_Trfase_major"/>
</dbReference>
<gene>
    <name evidence="9" type="ORF">METZ01_LOCUS95602</name>
</gene>
<dbReference type="CDD" id="cd00610">
    <property type="entry name" value="OAT_like"/>
    <property type="match status" value="1"/>
</dbReference>
<dbReference type="InterPro" id="IPR017657">
    <property type="entry name" value="L-lysine_6-transaminase"/>
</dbReference>
<evidence type="ECO:0000256" key="3">
    <source>
        <dbReference type="ARBA" id="ARBA00013071"/>
    </source>
</evidence>
<protein>
    <recommendedName>
        <fullName evidence="8">L-lysine-epsilon aminotransferase</fullName>
        <ecNumber evidence="3">2.6.1.36</ecNumber>
    </recommendedName>
    <alternativeName>
        <fullName evidence="7">Lysine 6-aminotransferase</fullName>
    </alternativeName>
</protein>
<dbReference type="GO" id="GO:0017000">
    <property type="term" value="P:antibiotic biosynthetic process"/>
    <property type="evidence" value="ECO:0007669"/>
    <property type="project" value="InterPro"/>
</dbReference>
<evidence type="ECO:0000256" key="4">
    <source>
        <dbReference type="ARBA" id="ARBA00022576"/>
    </source>
</evidence>
<evidence type="ECO:0000256" key="7">
    <source>
        <dbReference type="ARBA" id="ARBA00030921"/>
    </source>
</evidence>
<reference evidence="9" key="1">
    <citation type="submission" date="2018-05" db="EMBL/GenBank/DDBJ databases">
        <authorList>
            <person name="Lanie J.A."/>
            <person name="Ng W.-L."/>
            <person name="Kazmierczak K.M."/>
            <person name="Andrzejewski T.M."/>
            <person name="Davidsen T.M."/>
            <person name="Wayne K.J."/>
            <person name="Tettelin H."/>
            <person name="Glass J.I."/>
            <person name="Rusch D."/>
            <person name="Podicherti R."/>
            <person name="Tsui H.-C.T."/>
            <person name="Winkler M.E."/>
        </authorList>
    </citation>
    <scope>NUCLEOTIDE SEQUENCE</scope>
</reference>
<evidence type="ECO:0000256" key="1">
    <source>
        <dbReference type="ARBA" id="ARBA00001933"/>
    </source>
</evidence>
<dbReference type="Gene3D" id="3.40.640.10">
    <property type="entry name" value="Type I PLP-dependent aspartate aminotransferase-like (Major domain)"/>
    <property type="match status" value="1"/>
</dbReference>
<dbReference type="InterPro" id="IPR015424">
    <property type="entry name" value="PyrdxlP-dep_Trfase"/>
</dbReference>
<dbReference type="InterPro" id="IPR015422">
    <property type="entry name" value="PyrdxlP-dep_Trfase_small"/>
</dbReference>
<dbReference type="Pfam" id="PF00202">
    <property type="entry name" value="Aminotran_3"/>
    <property type="match status" value="1"/>
</dbReference>
<sequence length="422" mass="48039">MLADGMEPVIDLDKSHGSWLVDGRDGREYLDLFSMFASMSVGYNHPYVIDNKERLLSAVINKPTNSDVYSIQMAEFVDSVGRIAQPDYLPHSFYIEGGGLAVENALKTAFDWKVRKNIEKGKGEKGGKVIHLEECFHGRTGYTLSLTDSPDKRKTNYFPKFDWPRIINPKIQFPLNDENMENVKKVEQQSIKQIEDALKNYPDDIAAIILEPIQGEGGDNHFRYEYLNKIMELSLENEFLLIFDEIQTGVGITGRMWAHQNFNGIIPDIISFGKKTQCCGIFAGERIEEVDNNVFNMSSRLNSTWGGNLADMVRFSIYLEIIEQEDLVKNAKELGEYLLDHLEKLQSEYSHLVSNSRGLGLFCAFDLPDSESRDKIARYIFEEGAIVLGSGVRSIRFRPHLNIKRSEIDLGIEKIKKALGRF</sequence>
<evidence type="ECO:0000256" key="6">
    <source>
        <dbReference type="ARBA" id="ARBA00022898"/>
    </source>
</evidence>
<keyword evidence="5" id="KW-0808">Transferase</keyword>
<keyword evidence="6" id="KW-0663">Pyridoxal phosphate</keyword>
<evidence type="ECO:0000313" key="9">
    <source>
        <dbReference type="EMBL" id="SVA42748.1"/>
    </source>
</evidence>
<proteinExistence type="inferred from homology"/>
<dbReference type="EC" id="2.6.1.36" evidence="3"/>
<keyword evidence="4" id="KW-0032">Aminotransferase</keyword>
<dbReference type="GO" id="GO:0030170">
    <property type="term" value="F:pyridoxal phosphate binding"/>
    <property type="evidence" value="ECO:0007669"/>
    <property type="project" value="InterPro"/>
</dbReference>
<dbReference type="PIRSF" id="PIRSF000521">
    <property type="entry name" value="Transaminase_4ab_Lys_Orn"/>
    <property type="match status" value="1"/>
</dbReference>
<dbReference type="GO" id="GO:0045484">
    <property type="term" value="F:L-lysine 6-transaminase activity"/>
    <property type="evidence" value="ECO:0007669"/>
    <property type="project" value="UniProtKB-EC"/>
</dbReference>
<dbReference type="Gene3D" id="3.90.1150.10">
    <property type="entry name" value="Aspartate Aminotransferase, domain 1"/>
    <property type="match status" value="1"/>
</dbReference>
<comment type="similarity">
    <text evidence="2">Belongs to the class-III pyridoxal-phosphate-dependent aminotransferase family.</text>
</comment>
<name>A0A381VSN0_9ZZZZ</name>
<dbReference type="InterPro" id="IPR005814">
    <property type="entry name" value="Aminotrans_3"/>
</dbReference>
<evidence type="ECO:0000256" key="2">
    <source>
        <dbReference type="ARBA" id="ARBA00008954"/>
    </source>
</evidence>